<sequence length="137" mass="16143">MKNFLLLLLISVCTNVYAISPDFIKIMGYESTYDKALQKAKKENKNIMMVVVQKSCPWCRKMEKQTLKKEQIDSLIKKRFIPLLVDEASKDYPKKFEAKLFPTTIFIDIKNEKQISKVLGYKNKKEFKKILEEVNKK</sequence>
<gene>
    <name evidence="3" type="ORF">CRV06_12615</name>
</gene>
<dbReference type="PANTHER" id="PTHR15337">
    <property type="entry name" value="ANTERIOR GRADIENT PROTEIN-RELATED"/>
    <property type="match status" value="1"/>
</dbReference>
<accession>A0A4Q0XX88</accession>
<dbReference type="EMBL" id="PDKO01000013">
    <property type="protein sequence ID" value="RXJ61645.1"/>
    <property type="molecule type" value="Genomic_DNA"/>
</dbReference>
<dbReference type="SUPFAM" id="SSF52833">
    <property type="entry name" value="Thioredoxin-like"/>
    <property type="match status" value="1"/>
</dbReference>
<dbReference type="PANTHER" id="PTHR15337:SF11">
    <property type="entry name" value="THIOREDOXIN DOMAIN-CONTAINING PROTEIN"/>
    <property type="match status" value="1"/>
</dbReference>
<dbReference type="InterPro" id="IPR036249">
    <property type="entry name" value="Thioredoxin-like_sf"/>
</dbReference>
<dbReference type="STRING" id="877500.GCA_000935065_00678"/>
<proteinExistence type="predicted"/>
<name>A0A4Q0XX88_9BACT</name>
<organism evidence="3 4">
    <name type="scientific">Halarcobacter anaerophilus</name>
    <dbReference type="NCBI Taxonomy" id="877500"/>
    <lineage>
        <taxon>Bacteria</taxon>
        <taxon>Pseudomonadati</taxon>
        <taxon>Campylobacterota</taxon>
        <taxon>Epsilonproteobacteria</taxon>
        <taxon>Campylobacterales</taxon>
        <taxon>Arcobacteraceae</taxon>
        <taxon>Halarcobacter</taxon>
    </lineage>
</organism>
<dbReference type="Pfam" id="PF13899">
    <property type="entry name" value="Thioredoxin_7"/>
    <property type="match status" value="1"/>
</dbReference>
<evidence type="ECO:0000313" key="4">
    <source>
        <dbReference type="Proteomes" id="UP000290191"/>
    </source>
</evidence>
<dbReference type="Proteomes" id="UP000290191">
    <property type="component" value="Unassembled WGS sequence"/>
</dbReference>
<dbReference type="OrthoDB" id="5372638at2"/>
<evidence type="ECO:0000256" key="1">
    <source>
        <dbReference type="ARBA" id="ARBA00022729"/>
    </source>
</evidence>
<feature type="signal peptide" evidence="2">
    <location>
        <begin position="1"/>
        <end position="18"/>
    </location>
</feature>
<protein>
    <recommendedName>
        <fullName evidence="5">Thioredoxin family protein</fullName>
    </recommendedName>
</protein>
<evidence type="ECO:0000313" key="3">
    <source>
        <dbReference type="EMBL" id="RXJ61645.1"/>
    </source>
</evidence>
<evidence type="ECO:0000256" key="2">
    <source>
        <dbReference type="SAM" id="SignalP"/>
    </source>
</evidence>
<reference evidence="3 4" key="1">
    <citation type="submission" date="2017-10" db="EMBL/GenBank/DDBJ databases">
        <title>Genomics of the genus Arcobacter.</title>
        <authorList>
            <person name="Perez-Cataluna A."/>
            <person name="Figueras M.J."/>
        </authorList>
    </citation>
    <scope>NUCLEOTIDE SEQUENCE [LARGE SCALE GENOMIC DNA]</scope>
    <source>
        <strain evidence="3 4">DSM 24636</strain>
    </source>
</reference>
<dbReference type="Gene3D" id="3.40.30.10">
    <property type="entry name" value="Glutaredoxin"/>
    <property type="match status" value="1"/>
</dbReference>
<feature type="chain" id="PRO_5020927608" description="Thioredoxin family protein" evidence="2">
    <location>
        <begin position="19"/>
        <end position="137"/>
    </location>
</feature>
<evidence type="ECO:0008006" key="5">
    <source>
        <dbReference type="Google" id="ProtNLM"/>
    </source>
</evidence>
<dbReference type="RefSeq" id="WP_129082763.1">
    <property type="nucleotide sequence ID" value="NZ_CP041070.1"/>
</dbReference>
<dbReference type="InterPro" id="IPR051099">
    <property type="entry name" value="AGR/TXD"/>
</dbReference>
<dbReference type="AlphaFoldDB" id="A0A4Q0XX88"/>
<keyword evidence="1 2" id="KW-0732">Signal</keyword>
<keyword evidence="4" id="KW-1185">Reference proteome</keyword>
<comment type="caution">
    <text evidence="3">The sequence shown here is derived from an EMBL/GenBank/DDBJ whole genome shotgun (WGS) entry which is preliminary data.</text>
</comment>